<name>A0A9Q0QSZ9_9MAGN</name>
<evidence type="ECO:0000313" key="2">
    <source>
        <dbReference type="Proteomes" id="UP001141806"/>
    </source>
</evidence>
<keyword evidence="2" id="KW-1185">Reference proteome</keyword>
<gene>
    <name evidence="1" type="ORF">NE237_003854</name>
</gene>
<dbReference type="PANTHER" id="PTHR47658">
    <property type="entry name" value="HIGH MOBILITY GROUP B PROTEIN 12-RELATED"/>
    <property type="match status" value="1"/>
</dbReference>
<dbReference type="GO" id="GO:0010197">
    <property type="term" value="P:polar nucleus fusion"/>
    <property type="evidence" value="ECO:0007669"/>
    <property type="project" value="TreeGrafter"/>
</dbReference>
<evidence type="ECO:0000313" key="1">
    <source>
        <dbReference type="EMBL" id="KAJ4970755.1"/>
    </source>
</evidence>
<protein>
    <recommendedName>
        <fullName evidence="3">High mobility group B protein 7</fullName>
    </recommendedName>
</protein>
<dbReference type="AlphaFoldDB" id="A0A9Q0QSZ9"/>
<dbReference type="Gene3D" id="1.10.30.10">
    <property type="entry name" value="High mobility group box domain"/>
    <property type="match status" value="1"/>
</dbReference>
<dbReference type="SUPFAM" id="SSF47095">
    <property type="entry name" value="HMG-box"/>
    <property type="match status" value="1"/>
</dbReference>
<accession>A0A9Q0QSZ9</accession>
<dbReference type="GO" id="GO:0003677">
    <property type="term" value="F:DNA binding"/>
    <property type="evidence" value="ECO:0007669"/>
    <property type="project" value="TreeGrafter"/>
</dbReference>
<dbReference type="OrthoDB" id="1919336at2759"/>
<dbReference type="GO" id="GO:0005634">
    <property type="term" value="C:nucleus"/>
    <property type="evidence" value="ECO:0007669"/>
    <property type="project" value="TreeGrafter"/>
</dbReference>
<dbReference type="InterPro" id="IPR036910">
    <property type="entry name" value="HMG_box_dom_sf"/>
</dbReference>
<sequence>MANLQKNRKRVRALYRAPDGSAFEKCDFCGVSVAIALADMHDCKGKSEHKRLKAMNRNQNPKVLILGDQPRSPFCFFMESFRKTHESEDWLVVDRKGFETWKNMTTEERSPFVLQSERVNSAYDEVLRKEVEELEGRGFYKDCDNSVTDINSSDISSKGFDSSGWDDIYL</sequence>
<dbReference type="PANTHER" id="PTHR47658:SF2">
    <property type="entry name" value="HMG-BOX (HIGH MOBILITY GROUP) DNA-BINDING FAMILY PROTEIN"/>
    <property type="match status" value="1"/>
</dbReference>
<evidence type="ECO:0008006" key="3">
    <source>
        <dbReference type="Google" id="ProtNLM"/>
    </source>
</evidence>
<dbReference type="EMBL" id="JAMYWD010000005">
    <property type="protein sequence ID" value="KAJ4970755.1"/>
    <property type="molecule type" value="Genomic_DNA"/>
</dbReference>
<reference evidence="1" key="1">
    <citation type="journal article" date="2023" name="Plant J.">
        <title>The genome of the king protea, Protea cynaroides.</title>
        <authorList>
            <person name="Chang J."/>
            <person name="Duong T.A."/>
            <person name="Schoeman C."/>
            <person name="Ma X."/>
            <person name="Roodt D."/>
            <person name="Barker N."/>
            <person name="Li Z."/>
            <person name="Van de Peer Y."/>
            <person name="Mizrachi E."/>
        </authorList>
    </citation>
    <scope>NUCLEOTIDE SEQUENCE</scope>
    <source>
        <tissue evidence="1">Young leaves</tissue>
    </source>
</reference>
<proteinExistence type="predicted"/>
<comment type="caution">
    <text evidence="1">The sequence shown here is derived from an EMBL/GenBank/DDBJ whole genome shotgun (WGS) entry which is preliminary data.</text>
</comment>
<dbReference type="Proteomes" id="UP001141806">
    <property type="component" value="Unassembled WGS sequence"/>
</dbReference>
<organism evidence="1 2">
    <name type="scientific">Protea cynaroides</name>
    <dbReference type="NCBI Taxonomy" id="273540"/>
    <lineage>
        <taxon>Eukaryota</taxon>
        <taxon>Viridiplantae</taxon>
        <taxon>Streptophyta</taxon>
        <taxon>Embryophyta</taxon>
        <taxon>Tracheophyta</taxon>
        <taxon>Spermatophyta</taxon>
        <taxon>Magnoliopsida</taxon>
        <taxon>Proteales</taxon>
        <taxon>Proteaceae</taxon>
        <taxon>Protea</taxon>
    </lineage>
</organism>